<dbReference type="InterPro" id="IPR025799">
    <property type="entry name" value="Arg_MeTrfase"/>
</dbReference>
<evidence type="ECO:0000256" key="4">
    <source>
        <dbReference type="PIRNR" id="PIRNR015894"/>
    </source>
</evidence>
<keyword evidence="1 4" id="KW-0489">Methyltransferase</keyword>
<dbReference type="InterPro" id="IPR007857">
    <property type="entry name" value="Arg_MeTrfase_PRMT5"/>
</dbReference>
<feature type="domain" description="PRMT5 arginine-N-methyltransferase" evidence="5">
    <location>
        <begin position="292"/>
        <end position="458"/>
    </location>
</feature>
<dbReference type="SUPFAM" id="SSF53335">
    <property type="entry name" value="S-adenosyl-L-methionine-dependent methyltransferases"/>
    <property type="match status" value="1"/>
</dbReference>
<dbReference type="PROSITE" id="PS51678">
    <property type="entry name" value="SAM_MT_PRMT"/>
    <property type="match status" value="1"/>
</dbReference>
<dbReference type="InterPro" id="IPR035247">
    <property type="entry name" value="PRMT5_TIM"/>
</dbReference>
<dbReference type="Gene3D" id="3.40.50.150">
    <property type="entry name" value="Vaccinia Virus protein VP39"/>
    <property type="match status" value="1"/>
</dbReference>
<dbReference type="Pfam" id="PF05185">
    <property type="entry name" value="PRMT5"/>
    <property type="match status" value="1"/>
</dbReference>
<dbReference type="PIRSF" id="PIRSF015894">
    <property type="entry name" value="Skb1_MeTrfase"/>
    <property type="match status" value="1"/>
</dbReference>
<feature type="domain" description="PRMT5 TIM barrel" evidence="6">
    <location>
        <begin position="34"/>
        <end position="283"/>
    </location>
</feature>
<dbReference type="RefSeq" id="XP_014664175.1">
    <property type="nucleotide sequence ID" value="XM_014808689.1"/>
</dbReference>
<evidence type="ECO:0000256" key="3">
    <source>
        <dbReference type="ARBA" id="ARBA00022691"/>
    </source>
</evidence>
<dbReference type="PANTHER" id="PTHR10738:SF0">
    <property type="entry name" value="PROTEIN ARGININE N-METHYLTRANSFERASE 5"/>
    <property type="match status" value="1"/>
</dbReference>
<comment type="similarity">
    <text evidence="4">Belongs to the class I-like SAM-binding methyltransferase superfamily.</text>
</comment>
<evidence type="ECO:0000313" key="8">
    <source>
        <dbReference type="Proteomes" id="UP000695022"/>
    </source>
</evidence>
<name>A0ABM1DW54_PRICU</name>
<dbReference type="Gene3D" id="3.20.20.150">
    <property type="entry name" value="Divalent-metal-dependent TIM barrel enzymes"/>
    <property type="match status" value="1"/>
</dbReference>
<proteinExistence type="inferred from homology"/>
<dbReference type="Pfam" id="PF17286">
    <property type="entry name" value="PRMT5_C"/>
    <property type="match status" value="1"/>
</dbReference>
<dbReference type="InterPro" id="IPR035075">
    <property type="entry name" value="PRMT5"/>
</dbReference>
<keyword evidence="2 4" id="KW-0808">Transferase</keyword>
<evidence type="ECO:0000313" key="9">
    <source>
        <dbReference type="RefSeq" id="XP_014664175.1"/>
    </source>
</evidence>
<evidence type="ECO:0000256" key="2">
    <source>
        <dbReference type="ARBA" id="ARBA00022679"/>
    </source>
</evidence>
<reference evidence="9" key="1">
    <citation type="submission" date="2025-08" db="UniProtKB">
        <authorList>
            <consortium name="RefSeq"/>
        </authorList>
    </citation>
    <scope>IDENTIFICATION</scope>
</reference>
<gene>
    <name evidence="9" type="primary">LOC106806673</name>
</gene>
<sequence>MRRMAAPTERANVGLDFHHCPDLSRSLRECSNSGYDFAAFPMTHPKHMREFIEGKSVKKNGFTRSDLLLTSQDWSTYIVGKISPWIEMDSDQEIIRRNSEKALDQEFKYASYLALPSVIVPLTSGSCVNLARYLYHVLMTGLTNQIWIRVPMKAAKTEISDVVANVDVPEDLASVGLDTWEWWNKLRSVCGTNKFLGLAIVVPADLPSEEEIDRWLGEPIKCAILPTSIFLTNKKGFPVLSRAHQKLVHRLFRLDTQLMVSGNTRHEEQGFVSYQQYLSYIYQAMPNLDPVARFAKGYEDYLQSPLQPLMDNLESQTYEIFEKDPVKYSEYQRAMHLAILDRVPEEEKDSKHIVLMVVGAGRGPLVSAALAAAKSADRKVNIYAVEKNPNAVITLLHMKNELWGDAVTVVSSDMRSWDAPEKADILISELLGSFGDNELSPECLDGAQKFLRDDGISIPESYTSYLSPLQSSKIYNEVRQSRLLNKPPETAFEMPYIVRLHNKRTRSTVLVKAQPLFTFTHPNRDSVIDNSRYRCLKFDISSNNCILHGFAGYFETVLYKDIMLSIVPETHSDGMFSWFPAFFPIREPMYLTQGCTIDVHFWRLVEHQKVWYEWCVTSPQVTDIHNPNARSYTIGL</sequence>
<dbReference type="InterPro" id="IPR029063">
    <property type="entry name" value="SAM-dependent_MTases_sf"/>
</dbReference>
<dbReference type="GeneID" id="106806673"/>
<evidence type="ECO:0000259" key="5">
    <source>
        <dbReference type="Pfam" id="PF05185"/>
    </source>
</evidence>
<keyword evidence="3 4" id="KW-0949">S-adenosyl-L-methionine</keyword>
<evidence type="ECO:0000259" key="7">
    <source>
        <dbReference type="Pfam" id="PF17286"/>
    </source>
</evidence>
<feature type="domain" description="PRMT5 oligomerisation" evidence="7">
    <location>
        <begin position="461"/>
        <end position="634"/>
    </location>
</feature>
<dbReference type="Pfam" id="PF17285">
    <property type="entry name" value="PRMT5_TIM"/>
    <property type="match status" value="1"/>
</dbReference>
<dbReference type="InterPro" id="IPR035248">
    <property type="entry name" value="PRMT5_C"/>
</dbReference>
<dbReference type="Proteomes" id="UP000695022">
    <property type="component" value="Unplaced"/>
</dbReference>
<protein>
    <recommendedName>
        <fullName evidence="4">Protein arginine N-methyltransferase</fullName>
    </recommendedName>
</protein>
<evidence type="ECO:0000259" key="6">
    <source>
        <dbReference type="Pfam" id="PF17285"/>
    </source>
</evidence>
<evidence type="ECO:0000256" key="1">
    <source>
        <dbReference type="ARBA" id="ARBA00022603"/>
    </source>
</evidence>
<accession>A0ABM1DW54</accession>
<dbReference type="PANTHER" id="PTHR10738">
    <property type="entry name" value="PROTEIN ARGININE N-METHYLTRANSFERASE 5"/>
    <property type="match status" value="1"/>
</dbReference>
<dbReference type="Gene3D" id="2.70.160.11">
    <property type="entry name" value="Hnrnp arginine n-methyltransferase1"/>
    <property type="match status" value="1"/>
</dbReference>
<keyword evidence="8" id="KW-1185">Reference proteome</keyword>
<organism evidence="8 9">
    <name type="scientific">Priapulus caudatus</name>
    <name type="common">Priapulid worm</name>
    <dbReference type="NCBI Taxonomy" id="37621"/>
    <lineage>
        <taxon>Eukaryota</taxon>
        <taxon>Metazoa</taxon>
        <taxon>Ecdysozoa</taxon>
        <taxon>Scalidophora</taxon>
        <taxon>Priapulida</taxon>
        <taxon>Priapulimorpha</taxon>
        <taxon>Priapulimorphida</taxon>
        <taxon>Priapulidae</taxon>
        <taxon>Priapulus</taxon>
    </lineage>
</organism>